<dbReference type="SUPFAM" id="SSF56784">
    <property type="entry name" value="HAD-like"/>
    <property type="match status" value="1"/>
</dbReference>
<dbReference type="HOGENOM" id="CLU_349741_0_0_5"/>
<dbReference type="InterPro" id="IPR010033">
    <property type="entry name" value="HAD_SF_ppase_IIIC"/>
</dbReference>
<dbReference type="InterPro" id="IPR036514">
    <property type="entry name" value="SGNH_hydro_sf"/>
</dbReference>
<dbReference type="Proteomes" id="UP000006512">
    <property type="component" value="Unassembled WGS sequence"/>
</dbReference>
<sequence>MSLDGLIRRLGGKSAPQPDVTPEQCIAGIAERLSAGDDAVLAWLDRLETAHPDDIAATHAARELIRLDRSDLAETWLAGWRQRHRGLWAERELAQLILHRGDRDAALTLYEALCETFTGNAIVFTDRIDILMHAGRLTEAAIVADSALPRFPADTWLWDKAAVLAERMGDPAAAYERWLTLRRFDPGHHRALAGQARILSRLRKRQALDRLMDGPEVELGVVPVDDRFYRVPADLSVTPTPLRRIVVIGSCLISGLPDVFRDEGRVATDFVLVNNTVELPEPPHGLDGYDFQFIQIPLRVILPDGAYLNLSYDQPDAWQTLFDDCCLRLNRLVANALAWNVSHGLPAFVANFIPPQQNALGRLMPRYDLRNFVYFIEQLNRHLVEEMAHYRNVWLTDIDQIAATVGRRFLQDDMVWVTGHGAILSNADFAMDQDRITALAPVQDHYPGHADIFCTLLWRELEAGFRSLQQIDTVKLVLIDLDDTLWRGVLAEAGTTEVEGWPLGLAEALLVLKRRGVLLGIVSKNSEDRVRELWPFEGLLPIDAFAVRRINWRPKADNITEILTEVNLLPKSVVFIDDNPAERAAVAAAFPDMRILGDNPYLLRRILLWSAETQGAGISDESARRSEMIQAQGERERSRKTLSREDFLASLQVAVALKPIRSTADPAFARAFELLNKTNQFNTTGVRWTAQEAEAFFARGGVFQALHVSDIYTRYGLTGVLCVDGQVITQFVMSCRVVGLEVELAAVALCVGELHGEVEALSTETDANRLSRDIWARSGFLLRGDGYILETESRPTLPAHIRIDA</sequence>
<accession>F4QJJ0</accession>
<evidence type="ECO:0000313" key="2">
    <source>
        <dbReference type="Proteomes" id="UP000006512"/>
    </source>
</evidence>
<dbReference type="AlphaFoldDB" id="F4QJJ0"/>
<dbReference type="STRING" id="715226.ABI_03730"/>
<dbReference type="GO" id="GO:0016788">
    <property type="term" value="F:hydrolase activity, acting on ester bonds"/>
    <property type="evidence" value="ECO:0007669"/>
    <property type="project" value="UniProtKB-ARBA"/>
</dbReference>
<reference evidence="2" key="1">
    <citation type="submission" date="2011-03" db="EMBL/GenBank/DDBJ databases">
        <title>Draft genome sequence of Brevundimonas diminuta.</title>
        <authorList>
            <person name="Brown P.J.B."/>
            <person name="Buechlein A."/>
            <person name="Hemmerich C."/>
            <person name="Brun Y.V."/>
        </authorList>
    </citation>
    <scope>NUCLEOTIDE SEQUENCE [LARGE SCALE GENOMIC DNA]</scope>
    <source>
        <strain evidence="2">C19</strain>
    </source>
</reference>
<dbReference type="eggNOG" id="COG3882">
    <property type="taxonomic scope" value="Bacteria"/>
</dbReference>
<dbReference type="OrthoDB" id="323926at2"/>
<dbReference type="InterPro" id="IPR010037">
    <property type="entry name" value="FkbH_domain"/>
</dbReference>
<dbReference type="NCBIfam" id="TIGR01681">
    <property type="entry name" value="HAD-SF-IIIC"/>
    <property type="match status" value="1"/>
</dbReference>
<dbReference type="EMBL" id="GL883077">
    <property type="protein sequence ID" value="EGF91941.1"/>
    <property type="molecule type" value="Genomic_DNA"/>
</dbReference>
<name>F4QJJ0_9CAUL</name>
<dbReference type="Gene3D" id="1.25.40.10">
    <property type="entry name" value="Tetratricopeptide repeat domain"/>
    <property type="match status" value="1"/>
</dbReference>
<dbReference type="Gene3D" id="3.40.50.1000">
    <property type="entry name" value="HAD superfamily/HAD-like"/>
    <property type="match status" value="1"/>
</dbReference>
<dbReference type="InterPro" id="IPR011990">
    <property type="entry name" value="TPR-like_helical_dom_sf"/>
</dbReference>
<organism evidence="1 2">
    <name type="scientific">Asticcacaulis biprosthecium C19</name>
    <dbReference type="NCBI Taxonomy" id="715226"/>
    <lineage>
        <taxon>Bacteria</taxon>
        <taxon>Pseudomonadati</taxon>
        <taxon>Pseudomonadota</taxon>
        <taxon>Alphaproteobacteria</taxon>
        <taxon>Caulobacterales</taxon>
        <taxon>Caulobacteraceae</taxon>
        <taxon>Asticcacaulis</taxon>
    </lineage>
</organism>
<dbReference type="Gene3D" id="3.40.50.1110">
    <property type="entry name" value="SGNH hydrolase"/>
    <property type="match status" value="1"/>
</dbReference>
<dbReference type="InterPro" id="IPR036412">
    <property type="entry name" value="HAD-like_sf"/>
</dbReference>
<dbReference type="SUPFAM" id="SSF48452">
    <property type="entry name" value="TPR-like"/>
    <property type="match status" value="1"/>
</dbReference>
<keyword evidence="2" id="KW-1185">Reference proteome</keyword>
<gene>
    <name evidence="1" type="ORF">ABI_03730</name>
</gene>
<dbReference type="RefSeq" id="WP_006271109.1">
    <property type="nucleotide sequence ID" value="NZ_GL883077.1"/>
</dbReference>
<protein>
    <submittedName>
        <fullName evidence="1">HAD-superfamily phosphatase, subfamily IIIC domain protein</fullName>
    </submittedName>
</protein>
<proteinExistence type="predicted"/>
<dbReference type="NCBIfam" id="TIGR01686">
    <property type="entry name" value="FkbH"/>
    <property type="match status" value="1"/>
</dbReference>
<dbReference type="InterPro" id="IPR023214">
    <property type="entry name" value="HAD_sf"/>
</dbReference>
<evidence type="ECO:0000313" key="1">
    <source>
        <dbReference type="EMBL" id="EGF91941.1"/>
    </source>
</evidence>